<dbReference type="InterPro" id="IPR050833">
    <property type="entry name" value="Poly_Biosynth_Transport"/>
</dbReference>
<dbReference type="EMBL" id="JBHUIK010000011">
    <property type="protein sequence ID" value="MFD2216979.1"/>
    <property type="molecule type" value="Genomic_DNA"/>
</dbReference>
<dbReference type="Pfam" id="PF01943">
    <property type="entry name" value="Polysacc_synt"/>
    <property type="match status" value="1"/>
</dbReference>
<dbReference type="InterPro" id="IPR024923">
    <property type="entry name" value="PG_synth_SpoVB"/>
</dbReference>
<feature type="transmembrane region" description="Helical" evidence="6">
    <location>
        <begin position="94"/>
        <end position="115"/>
    </location>
</feature>
<dbReference type="PANTHER" id="PTHR30250">
    <property type="entry name" value="PST FAMILY PREDICTED COLANIC ACID TRANSPORTER"/>
    <property type="match status" value="1"/>
</dbReference>
<feature type="transmembrane region" description="Helical" evidence="6">
    <location>
        <begin position="236"/>
        <end position="256"/>
    </location>
</feature>
<feature type="transmembrane region" description="Helical" evidence="6">
    <location>
        <begin position="127"/>
        <end position="144"/>
    </location>
</feature>
<evidence type="ECO:0000256" key="5">
    <source>
        <dbReference type="ARBA" id="ARBA00023136"/>
    </source>
</evidence>
<evidence type="ECO:0000313" key="7">
    <source>
        <dbReference type="EMBL" id="MFD2216979.1"/>
    </source>
</evidence>
<evidence type="ECO:0000256" key="2">
    <source>
        <dbReference type="ARBA" id="ARBA00022475"/>
    </source>
</evidence>
<name>A0ABW5C719_9BACI</name>
<keyword evidence="4 6" id="KW-1133">Transmembrane helix</keyword>
<protein>
    <submittedName>
        <fullName evidence="7">Oligosaccharide flippase family protein</fullName>
    </submittedName>
</protein>
<dbReference type="PANTHER" id="PTHR30250:SF29">
    <property type="entry name" value="POLYSACCHARIDE BIOSYNTHESIS PROTEIN C-TERMINAL DOMAIN-CONTAINING PROTEIN"/>
    <property type="match status" value="1"/>
</dbReference>
<feature type="transmembrane region" description="Helical" evidence="6">
    <location>
        <begin position="450"/>
        <end position="468"/>
    </location>
</feature>
<evidence type="ECO:0000256" key="1">
    <source>
        <dbReference type="ARBA" id="ARBA00004651"/>
    </source>
</evidence>
<keyword evidence="8" id="KW-1185">Reference proteome</keyword>
<evidence type="ECO:0000256" key="4">
    <source>
        <dbReference type="ARBA" id="ARBA00022989"/>
    </source>
</evidence>
<keyword evidence="5 6" id="KW-0472">Membrane</keyword>
<reference evidence="8" key="1">
    <citation type="journal article" date="2019" name="Int. J. Syst. Evol. Microbiol.">
        <title>The Global Catalogue of Microorganisms (GCM) 10K type strain sequencing project: providing services to taxonomists for standard genome sequencing and annotation.</title>
        <authorList>
            <consortium name="The Broad Institute Genomics Platform"/>
            <consortium name="The Broad Institute Genome Sequencing Center for Infectious Disease"/>
            <person name="Wu L."/>
            <person name="Ma J."/>
        </authorList>
    </citation>
    <scope>NUCLEOTIDE SEQUENCE [LARGE SCALE GENOMIC DNA]</scope>
    <source>
        <strain evidence="8">CGMCC 1.15474</strain>
    </source>
</reference>
<dbReference type="PIRSF" id="PIRSF038958">
    <property type="entry name" value="PG_synth_SpoVB"/>
    <property type="match status" value="1"/>
</dbReference>
<feature type="transmembrane region" description="Helical" evidence="6">
    <location>
        <begin position="361"/>
        <end position="382"/>
    </location>
</feature>
<accession>A0ABW5C719</accession>
<proteinExistence type="predicted"/>
<feature type="transmembrane region" description="Helical" evidence="6">
    <location>
        <begin position="480"/>
        <end position="502"/>
    </location>
</feature>
<dbReference type="RefSeq" id="WP_247339026.1">
    <property type="nucleotide sequence ID" value="NZ_CP095550.1"/>
</dbReference>
<feature type="transmembrane region" description="Helical" evidence="6">
    <location>
        <begin position="389"/>
        <end position="405"/>
    </location>
</feature>
<comment type="caution">
    <text evidence="7">The sequence shown here is derived from an EMBL/GenBank/DDBJ whole genome shotgun (WGS) entry which is preliminary data.</text>
</comment>
<gene>
    <name evidence="7" type="ORF">ACFSKK_25250</name>
</gene>
<evidence type="ECO:0000256" key="3">
    <source>
        <dbReference type="ARBA" id="ARBA00022692"/>
    </source>
</evidence>
<feature type="transmembrane region" description="Helical" evidence="6">
    <location>
        <begin position="288"/>
        <end position="308"/>
    </location>
</feature>
<dbReference type="InterPro" id="IPR002797">
    <property type="entry name" value="Polysacc_synth"/>
</dbReference>
<organism evidence="7 8">
    <name type="scientific">Metabacillus endolithicus</name>
    <dbReference type="NCBI Taxonomy" id="1535204"/>
    <lineage>
        <taxon>Bacteria</taxon>
        <taxon>Bacillati</taxon>
        <taxon>Bacillota</taxon>
        <taxon>Bacilli</taxon>
        <taxon>Bacillales</taxon>
        <taxon>Bacillaceae</taxon>
        <taxon>Metabacillus</taxon>
    </lineage>
</organism>
<feature type="transmembrane region" description="Helical" evidence="6">
    <location>
        <begin position="165"/>
        <end position="180"/>
    </location>
</feature>
<dbReference type="CDD" id="cd13124">
    <property type="entry name" value="MATE_SpoVB_like"/>
    <property type="match status" value="1"/>
</dbReference>
<feature type="transmembrane region" description="Helical" evidence="6">
    <location>
        <begin position="53"/>
        <end position="73"/>
    </location>
</feature>
<comment type="subcellular location">
    <subcellularLocation>
        <location evidence="1">Cell membrane</location>
        <topology evidence="1">Multi-pass membrane protein</topology>
    </subcellularLocation>
</comment>
<keyword evidence="3 6" id="KW-0812">Transmembrane</keyword>
<keyword evidence="2" id="KW-1003">Cell membrane</keyword>
<feature type="transmembrane region" description="Helical" evidence="6">
    <location>
        <begin position="329"/>
        <end position="349"/>
    </location>
</feature>
<evidence type="ECO:0000313" key="8">
    <source>
        <dbReference type="Proteomes" id="UP001597318"/>
    </source>
</evidence>
<feature type="transmembrane region" description="Helical" evidence="6">
    <location>
        <begin position="411"/>
        <end position="438"/>
    </location>
</feature>
<feature type="transmembrane region" description="Helical" evidence="6">
    <location>
        <begin position="186"/>
        <end position="213"/>
    </location>
</feature>
<sequence length="523" mass="57269">MNSQKNHINKAMQGAMILTLAGLLTKIFSAAYRVPYQNIVGDIGFYIYQQVYPFYGMSVILATSGFPVMISKVMSDYGYGHSIKVRSKIMTITLLYLIAFGMTLSIFLYILSAPLSIFMGDIHLEPLIQLAAVSFLIVPFVSLLRGQFQADQNMNPTATSQVVEQGIRVTFILLSSYFLIREGFDLYIVGQGAILSSIIGSLAGLLILIYIWVKKGYRFSWNLTAPVSTWKVVKTLLTYSLTIGISSLLLILIQLIDALNLYSLLVNGGMEEEAAKTLKGVYDRGQPLIQLGTVVATSFALSLVPAIANAKVNNDEGFIREKLRLSLKLCFVIGAGASGGLIVLMKSINTMLFRNPSGTEVLMILSGSVLFTSICLTLFAILQGLGHTFVPAIAVLVGAGIKFIGNELLIQIFGITGAAISTLIAYMFISIIMMFYLISKGYSFRGNKSLYKIGLSLIVMLGVLFLTLEVNSYINIHSRTYSTITALIGVVIGAFFYGIAIIKFNVFTKEEMQSIPVINKIIK</sequence>
<evidence type="ECO:0000256" key="6">
    <source>
        <dbReference type="SAM" id="Phobius"/>
    </source>
</evidence>
<dbReference type="Proteomes" id="UP001597318">
    <property type="component" value="Unassembled WGS sequence"/>
</dbReference>